<protein>
    <submittedName>
        <fullName evidence="2">Uncharacterized protein</fullName>
    </submittedName>
</protein>
<feature type="compositionally biased region" description="Low complexity" evidence="1">
    <location>
        <begin position="12"/>
        <end position="27"/>
    </location>
</feature>
<sequence length="109" mass="12054">MAGRSSQDFQAGKTGTTTRQTRSQTQKNANSTAGGEQLRPEARDFITKGPQIPEGDMPARAPREEIDARMKELNKRDLMWRCGEDASLTCLADRRTSYCEYPGQNGSGI</sequence>
<gene>
    <name evidence="2" type="ORF">BDCG_02315</name>
</gene>
<name>A0ABP2ETM2_AJEDR</name>
<dbReference type="RefSeq" id="XP_045274576.1">
    <property type="nucleotide sequence ID" value="XM_045417863.1"/>
</dbReference>
<evidence type="ECO:0000256" key="1">
    <source>
        <dbReference type="SAM" id="MobiDB-lite"/>
    </source>
</evidence>
<proteinExistence type="predicted"/>
<dbReference type="EMBL" id="EQ999974">
    <property type="protein sequence ID" value="EEQ87195.2"/>
    <property type="molecule type" value="Genomic_DNA"/>
</dbReference>
<evidence type="ECO:0000313" key="2">
    <source>
        <dbReference type="EMBL" id="EEQ87195.2"/>
    </source>
</evidence>
<accession>A0ABP2ETM2</accession>
<feature type="region of interest" description="Disordered" evidence="1">
    <location>
        <begin position="1"/>
        <end position="65"/>
    </location>
</feature>
<reference evidence="3" key="1">
    <citation type="journal article" date="2015" name="PLoS Genet.">
        <title>The dynamic genome and transcriptome of the human fungal pathogen Blastomyces and close relative Emmonsia.</title>
        <authorList>
            <person name="Munoz J.F."/>
            <person name="Gauthier G.M."/>
            <person name="Desjardins C.A."/>
            <person name="Gallo J.E."/>
            <person name="Holder J."/>
            <person name="Sullivan T.D."/>
            <person name="Marty A.J."/>
            <person name="Carmen J.C."/>
            <person name="Chen Z."/>
            <person name="Ding L."/>
            <person name="Gujja S."/>
            <person name="Magrini V."/>
            <person name="Misas E."/>
            <person name="Mitreva M."/>
            <person name="Priest M."/>
            <person name="Saif S."/>
            <person name="Whiston E.A."/>
            <person name="Young S."/>
            <person name="Zeng Q."/>
            <person name="Goldman W.E."/>
            <person name="Mardis E.R."/>
            <person name="Taylor J.W."/>
            <person name="McEwen J.G."/>
            <person name="Clay O.K."/>
            <person name="Klein B.S."/>
            <person name="Cuomo C.A."/>
        </authorList>
    </citation>
    <scope>NUCLEOTIDE SEQUENCE [LARGE SCALE GENOMIC DNA]</scope>
    <source>
        <strain evidence="3">ER-3 / ATCC MYA-2586</strain>
    </source>
</reference>
<evidence type="ECO:0000313" key="3">
    <source>
        <dbReference type="Proteomes" id="UP000002039"/>
    </source>
</evidence>
<dbReference type="Proteomes" id="UP000002039">
    <property type="component" value="Unassembled WGS sequence"/>
</dbReference>
<dbReference type="GeneID" id="69024773"/>
<keyword evidence="3" id="KW-1185">Reference proteome</keyword>
<organism evidence="2 3">
    <name type="scientific">Ajellomyces dermatitidis (strain ER-3 / ATCC MYA-2586)</name>
    <name type="common">Blastomyces dermatitidis</name>
    <dbReference type="NCBI Taxonomy" id="559297"/>
    <lineage>
        <taxon>Eukaryota</taxon>
        <taxon>Fungi</taxon>
        <taxon>Dikarya</taxon>
        <taxon>Ascomycota</taxon>
        <taxon>Pezizomycotina</taxon>
        <taxon>Eurotiomycetes</taxon>
        <taxon>Eurotiomycetidae</taxon>
        <taxon>Onygenales</taxon>
        <taxon>Ajellomycetaceae</taxon>
        <taxon>Blastomyces</taxon>
    </lineage>
</organism>